<sequence>MAPNLMWNKNDRSMRQPLMSMRQLLPPTIHTNVISNGSPYFAYVLSSIPAHYNFTVSNLEKALSGYFKIEHFQSVSLNDTRINRELRTASIHQQSNLLSHIDMWLNFSSRSDHEYADNDWCFIFEDDVNIVDLKVHFPQIYSKWNYSNPRHSLRGIIDQALKLAELDGVLYLGTCGPEYPKNNSKIIYTSDNLFEFRRGSYFCSHAIAYKKWRLKTLWSNYSVYQPIAEYKGVDGIAKTYQIIEKKLPLSVASNIHWPPSTGHFGFFYQDRAVIKSTINAALESSVRRLVWNSILPIIVLSVFSYLLWRINLRQTSFPNQNSITTVSFKSVLTSVETLNQTCSSIQSPNGRFQLNLEASGNLRLSEIIYLPSVGKTFGRPIWWTNTGDSWPGRHTVDLTNEGELRVRVSTAAWKWVEKNIWWSGMIRGCRKDASGGVKQLVLEDNGSLKIFTSEKQLLCQIVEPVVWTEQEFTEARFRSNSSSTIGAVTSSANGSMQHSSTITETSRMISASSVVSVPKKHSKVEEFDVPRGRLAVVIVGLYRTNLRTCNKHIRKVIQKWRGTEADVFIYTYWQDAELPQNIIPSAESVGYQLKECYGNFLKSYKVNDLTQVAETFPIAGGPSTVRQCGGKLNQLQSQLKTLYLAGQLVRDYQLATGVRYDHIIRFRPDTEIWGNVPDLPRMDLTGLHGFGRIYLIHPGREHYFFCGHHDGRWRTGPSDQAAYGRASDMFTYFDMYLHFSDMIKSAIGVGSLNVKAKMDWSEMAGDLCAIECLVGYWMILRGIEFEVWWEWQQNIVRRGGGLAKDCPQGFDC</sequence>
<keyword evidence="1" id="KW-0812">Transmembrane</keyword>
<dbReference type="EMBL" id="CAJNOK010003968">
    <property type="protein sequence ID" value="CAF0921448.1"/>
    <property type="molecule type" value="Genomic_DNA"/>
</dbReference>
<protein>
    <submittedName>
        <fullName evidence="3">Uncharacterized protein</fullName>
    </submittedName>
</protein>
<gene>
    <name evidence="2" type="ORF">OVA965_LOCUS10644</name>
    <name evidence="3" type="ORF">TMI583_LOCUS10640</name>
</gene>
<evidence type="ECO:0000313" key="2">
    <source>
        <dbReference type="EMBL" id="CAF0921448.1"/>
    </source>
</evidence>
<dbReference type="Gene3D" id="2.90.10.30">
    <property type="match status" value="1"/>
</dbReference>
<dbReference type="AlphaFoldDB" id="A0A8S2HYG7"/>
<name>A0A8S2HYG7_9BILA</name>
<dbReference type="EMBL" id="CAJOBA010003970">
    <property type="protein sequence ID" value="CAF3698847.1"/>
    <property type="molecule type" value="Genomic_DNA"/>
</dbReference>
<comment type="caution">
    <text evidence="3">The sequence shown here is derived from an EMBL/GenBank/DDBJ whole genome shotgun (WGS) entry which is preliminary data.</text>
</comment>
<dbReference type="InterPro" id="IPR036426">
    <property type="entry name" value="Bulb-type_lectin_dom_sf"/>
</dbReference>
<organism evidence="3 4">
    <name type="scientific">Didymodactylos carnosus</name>
    <dbReference type="NCBI Taxonomy" id="1234261"/>
    <lineage>
        <taxon>Eukaryota</taxon>
        <taxon>Metazoa</taxon>
        <taxon>Spiralia</taxon>
        <taxon>Gnathifera</taxon>
        <taxon>Rotifera</taxon>
        <taxon>Eurotatoria</taxon>
        <taxon>Bdelloidea</taxon>
        <taxon>Philodinida</taxon>
        <taxon>Philodinidae</taxon>
        <taxon>Didymodactylos</taxon>
    </lineage>
</organism>
<evidence type="ECO:0000313" key="3">
    <source>
        <dbReference type="EMBL" id="CAF3698847.1"/>
    </source>
</evidence>
<evidence type="ECO:0000256" key="1">
    <source>
        <dbReference type="SAM" id="Phobius"/>
    </source>
</evidence>
<feature type="transmembrane region" description="Helical" evidence="1">
    <location>
        <begin position="289"/>
        <end position="308"/>
    </location>
</feature>
<dbReference type="SUPFAM" id="SSF51110">
    <property type="entry name" value="alpha-D-mannose-specific plant lectins"/>
    <property type="match status" value="1"/>
</dbReference>
<dbReference type="Proteomes" id="UP000677228">
    <property type="component" value="Unassembled WGS sequence"/>
</dbReference>
<proteinExistence type="predicted"/>
<reference evidence="3" key="1">
    <citation type="submission" date="2021-02" db="EMBL/GenBank/DDBJ databases">
        <authorList>
            <person name="Nowell W R."/>
        </authorList>
    </citation>
    <scope>NUCLEOTIDE SEQUENCE</scope>
</reference>
<keyword evidence="1" id="KW-1133">Transmembrane helix</keyword>
<dbReference type="Proteomes" id="UP000682733">
    <property type="component" value="Unassembled WGS sequence"/>
</dbReference>
<accession>A0A8S2HYG7</accession>
<keyword evidence="1" id="KW-0472">Membrane</keyword>
<evidence type="ECO:0000313" key="4">
    <source>
        <dbReference type="Proteomes" id="UP000682733"/>
    </source>
</evidence>